<protein>
    <submittedName>
        <fullName evidence="5">Metallophosphoesterase</fullName>
    </submittedName>
</protein>
<sequence>MIKSHSICKLICLLLFFLNAYAVFAQEFRSTPYPDRIVLTWSGDPSKTQTVTWRTDLSIQDAKAQIKQEDSSPDMEKSVQEYPAVSQPFTGNGDVQDRYHHVQFSGLKPGTVYVYRVGDSARWSEWNQFRTADVADSDSSFSFIYLGDGQNDLKSRWSRTVRQAFRAQPDARFIIHTGDLINRPNTDTEWGEWHYGAGFIHRIIPAVPTPGNHEYFRDEQKRLLLDPHWSAQFTLPQNGPANTEAVYFLDYQKVRIIALNSQLIMLDSVAREAQLRWLEDILKNNNQQWTIVMMHHPVYSTSKRRDNAELRELFKPLFDQYGVDLVLQGHDHTYARGRGPGAHAKGPMYVVSVAGPKMYESDSDRWMDVALTETQFYQTIQISDRNLEYNAYKVSGELFDSFTISK</sequence>
<evidence type="ECO:0000259" key="4">
    <source>
        <dbReference type="Pfam" id="PF16656"/>
    </source>
</evidence>
<evidence type="ECO:0000313" key="6">
    <source>
        <dbReference type="Proteomes" id="UP001595526"/>
    </source>
</evidence>
<dbReference type="InterPro" id="IPR004843">
    <property type="entry name" value="Calcineurin-like_PHP"/>
</dbReference>
<gene>
    <name evidence="5" type="ORF">ACFOET_18590</name>
</gene>
<dbReference type="Gene3D" id="2.60.40.380">
    <property type="entry name" value="Purple acid phosphatase-like, N-terminal"/>
    <property type="match status" value="1"/>
</dbReference>
<feature type="chain" id="PRO_5047066959" evidence="2">
    <location>
        <begin position="26"/>
        <end position="406"/>
    </location>
</feature>
<dbReference type="PANTHER" id="PTHR45867">
    <property type="entry name" value="PURPLE ACID PHOSPHATASE"/>
    <property type="match status" value="1"/>
</dbReference>
<dbReference type="InterPro" id="IPR015914">
    <property type="entry name" value="PAPs_N"/>
</dbReference>
<dbReference type="SUPFAM" id="SSF56300">
    <property type="entry name" value="Metallo-dependent phosphatases"/>
    <property type="match status" value="1"/>
</dbReference>
<reference evidence="6" key="1">
    <citation type="journal article" date="2019" name="Int. J. Syst. Evol. Microbiol.">
        <title>The Global Catalogue of Microorganisms (GCM) 10K type strain sequencing project: providing services to taxonomists for standard genome sequencing and annotation.</title>
        <authorList>
            <consortium name="The Broad Institute Genomics Platform"/>
            <consortium name="The Broad Institute Genome Sequencing Center for Infectious Disease"/>
            <person name="Wu L."/>
            <person name="Ma J."/>
        </authorList>
    </citation>
    <scope>NUCLEOTIDE SEQUENCE [LARGE SCALE GENOMIC DNA]</scope>
    <source>
        <strain evidence="6">KCTC 52416</strain>
    </source>
</reference>
<dbReference type="Pfam" id="PF00149">
    <property type="entry name" value="Metallophos"/>
    <property type="match status" value="1"/>
</dbReference>
<dbReference type="RefSeq" id="WP_379025442.1">
    <property type="nucleotide sequence ID" value="NZ_JBHRTA010000058.1"/>
</dbReference>
<feature type="domain" description="Purple acid phosphatase N-terminal" evidence="4">
    <location>
        <begin position="34"/>
        <end position="131"/>
    </location>
</feature>
<evidence type="ECO:0000256" key="2">
    <source>
        <dbReference type="SAM" id="SignalP"/>
    </source>
</evidence>
<evidence type="ECO:0000256" key="1">
    <source>
        <dbReference type="ARBA" id="ARBA00022729"/>
    </source>
</evidence>
<keyword evidence="6" id="KW-1185">Reference proteome</keyword>
<proteinExistence type="predicted"/>
<dbReference type="PANTHER" id="PTHR45867:SF3">
    <property type="entry name" value="ACID PHOSPHATASE TYPE 7"/>
    <property type="match status" value="1"/>
</dbReference>
<dbReference type="Gene3D" id="3.60.21.10">
    <property type="match status" value="1"/>
</dbReference>
<dbReference type="Proteomes" id="UP001595526">
    <property type="component" value="Unassembled WGS sequence"/>
</dbReference>
<dbReference type="Pfam" id="PF16656">
    <property type="entry name" value="Pur_ac_phosph_N"/>
    <property type="match status" value="1"/>
</dbReference>
<dbReference type="InterPro" id="IPR029052">
    <property type="entry name" value="Metallo-depent_PP-like"/>
</dbReference>
<dbReference type="SUPFAM" id="SSF49363">
    <property type="entry name" value="Purple acid phosphatase, N-terminal domain"/>
    <property type="match status" value="1"/>
</dbReference>
<accession>A0ABV7JWH5</accession>
<evidence type="ECO:0000313" key="5">
    <source>
        <dbReference type="EMBL" id="MFC3199632.1"/>
    </source>
</evidence>
<dbReference type="InterPro" id="IPR008963">
    <property type="entry name" value="Purple_acid_Pase-like_N"/>
</dbReference>
<keyword evidence="1 2" id="KW-0732">Signal</keyword>
<evidence type="ECO:0000259" key="3">
    <source>
        <dbReference type="Pfam" id="PF00149"/>
    </source>
</evidence>
<feature type="domain" description="Calcineurin-like phosphoesterase" evidence="3">
    <location>
        <begin position="159"/>
        <end position="334"/>
    </location>
</feature>
<comment type="caution">
    <text evidence="5">The sequence shown here is derived from an EMBL/GenBank/DDBJ whole genome shotgun (WGS) entry which is preliminary data.</text>
</comment>
<name>A0ABV7JWH5_9SPHI</name>
<feature type="signal peptide" evidence="2">
    <location>
        <begin position="1"/>
        <end position="25"/>
    </location>
</feature>
<dbReference type="EMBL" id="JBHRTA010000058">
    <property type="protein sequence ID" value="MFC3199632.1"/>
    <property type="molecule type" value="Genomic_DNA"/>
</dbReference>
<organism evidence="5 6">
    <name type="scientific">Parapedobacter deserti</name>
    <dbReference type="NCBI Taxonomy" id="1912957"/>
    <lineage>
        <taxon>Bacteria</taxon>
        <taxon>Pseudomonadati</taxon>
        <taxon>Bacteroidota</taxon>
        <taxon>Sphingobacteriia</taxon>
        <taxon>Sphingobacteriales</taxon>
        <taxon>Sphingobacteriaceae</taxon>
        <taxon>Parapedobacter</taxon>
    </lineage>
</organism>